<protein>
    <submittedName>
        <fullName evidence="5">Alpha-tubulin suppressor</fullName>
    </submittedName>
</protein>
<keyword evidence="2" id="KW-0677">Repeat</keyword>
<dbReference type="AlphaFoldDB" id="A0A0S4QLX6"/>
<dbReference type="RefSeq" id="WP_091276682.1">
    <property type="nucleotide sequence ID" value="NZ_FAOZ01000007.1"/>
</dbReference>
<dbReference type="PROSITE" id="PS50012">
    <property type="entry name" value="RCC1_3"/>
    <property type="match status" value="7"/>
</dbReference>
<dbReference type="GO" id="GO:0005737">
    <property type="term" value="C:cytoplasm"/>
    <property type="evidence" value="ECO:0007669"/>
    <property type="project" value="TreeGrafter"/>
</dbReference>
<evidence type="ECO:0000256" key="3">
    <source>
        <dbReference type="SAM" id="SignalP"/>
    </source>
</evidence>
<sequence length="413" mass="41456">MPSQQRRIGTWAVVLAAAGAVALPTAASAAPKPDGPSAEAEYAFAPPTYTARAWGLNDAGQLGNGTTSPTPSFSPVPVTDLTGLDDVRAIAGGYGSGYALNSDGTVWAWGLNTLGQLGNGTVINSNVPVQVAGLDDIRAIAAGTDGNGYALRRDGTVWAWGVNTLGQLGNGQPIASSTIPVQVVGLTGIRAIAADGSTAYALRRDGSVWAWGSNGAGQLGTGQPIASSPLPIQIVALSDIRAITARNASAYALRRDGTVWAWGDNPSGELGNGTLTPSLTPGPVLNLTKIRRIAAGAGVAYALDETGTVWAWGANAVGQLGNGTLTPSLLPVPVTGETGLVGAVAIAAGASTVYALRWDGTAFAWGVNNVGQLGNGNPSVPQSSVPLPIPGLGDVRAITGGLFDGYAIVSSGF</sequence>
<dbReference type="PANTHER" id="PTHR45982:SF1">
    <property type="entry name" value="REGULATOR OF CHROMOSOME CONDENSATION"/>
    <property type="match status" value="1"/>
</dbReference>
<evidence type="ECO:0000259" key="4">
    <source>
        <dbReference type="Pfam" id="PF25390"/>
    </source>
</evidence>
<organism evidence="5 6">
    <name type="scientific">Parafrankia irregularis</name>
    <dbReference type="NCBI Taxonomy" id="795642"/>
    <lineage>
        <taxon>Bacteria</taxon>
        <taxon>Bacillati</taxon>
        <taxon>Actinomycetota</taxon>
        <taxon>Actinomycetes</taxon>
        <taxon>Frankiales</taxon>
        <taxon>Frankiaceae</taxon>
        <taxon>Parafrankia</taxon>
    </lineage>
</organism>
<evidence type="ECO:0000313" key="5">
    <source>
        <dbReference type="EMBL" id="CUU56461.1"/>
    </source>
</evidence>
<dbReference type="InterPro" id="IPR051553">
    <property type="entry name" value="Ran_GTPase-activating"/>
</dbReference>
<dbReference type="InterPro" id="IPR000408">
    <property type="entry name" value="Reg_chr_condens"/>
</dbReference>
<reference evidence="6" key="1">
    <citation type="submission" date="2015-11" db="EMBL/GenBank/DDBJ databases">
        <authorList>
            <person name="Varghese N."/>
        </authorList>
    </citation>
    <scope>NUCLEOTIDE SEQUENCE [LARGE SCALE GENOMIC DNA]</scope>
    <source>
        <strain evidence="6">DSM 45899</strain>
    </source>
</reference>
<name>A0A0S4QLX6_9ACTN</name>
<proteinExistence type="predicted"/>
<dbReference type="Pfam" id="PF25390">
    <property type="entry name" value="WD40_RLD"/>
    <property type="match status" value="1"/>
</dbReference>
<dbReference type="SUPFAM" id="SSF50985">
    <property type="entry name" value="RCC1/BLIP-II"/>
    <property type="match status" value="2"/>
</dbReference>
<keyword evidence="1" id="KW-0344">Guanine-nucleotide releasing factor</keyword>
<gene>
    <name evidence="5" type="ORF">Ga0074812_107345</name>
</gene>
<feature type="domain" description="RCC1-like" evidence="4">
    <location>
        <begin position="150"/>
        <end position="411"/>
    </location>
</feature>
<evidence type="ECO:0000256" key="1">
    <source>
        <dbReference type="ARBA" id="ARBA00022658"/>
    </source>
</evidence>
<keyword evidence="3" id="KW-0732">Signal</keyword>
<dbReference type="PRINTS" id="PR00633">
    <property type="entry name" value="RCCNDNSATION"/>
</dbReference>
<dbReference type="InterPro" id="IPR058923">
    <property type="entry name" value="RCC1-like_dom"/>
</dbReference>
<dbReference type="GO" id="GO:0005085">
    <property type="term" value="F:guanyl-nucleotide exchange factor activity"/>
    <property type="evidence" value="ECO:0007669"/>
    <property type="project" value="TreeGrafter"/>
</dbReference>
<feature type="chain" id="PRO_5006626340" evidence="3">
    <location>
        <begin position="30"/>
        <end position="413"/>
    </location>
</feature>
<dbReference type="InterPro" id="IPR009091">
    <property type="entry name" value="RCC1/BLIP-II"/>
</dbReference>
<accession>A0A0S4QLX6</accession>
<dbReference type="Gene3D" id="2.130.10.30">
    <property type="entry name" value="Regulator of chromosome condensation 1/beta-lactamase-inhibitor protein II"/>
    <property type="match status" value="3"/>
</dbReference>
<keyword evidence="6" id="KW-1185">Reference proteome</keyword>
<evidence type="ECO:0000256" key="2">
    <source>
        <dbReference type="ARBA" id="ARBA00022737"/>
    </source>
</evidence>
<feature type="signal peptide" evidence="3">
    <location>
        <begin position="1"/>
        <end position="29"/>
    </location>
</feature>
<dbReference type="Pfam" id="PF00415">
    <property type="entry name" value="RCC1"/>
    <property type="match status" value="2"/>
</dbReference>
<evidence type="ECO:0000313" key="6">
    <source>
        <dbReference type="Proteomes" id="UP000198802"/>
    </source>
</evidence>
<dbReference type="EMBL" id="FAOZ01000007">
    <property type="protein sequence ID" value="CUU56461.1"/>
    <property type="molecule type" value="Genomic_DNA"/>
</dbReference>
<dbReference type="PANTHER" id="PTHR45982">
    <property type="entry name" value="REGULATOR OF CHROMOSOME CONDENSATION"/>
    <property type="match status" value="1"/>
</dbReference>
<dbReference type="Proteomes" id="UP000198802">
    <property type="component" value="Unassembled WGS sequence"/>
</dbReference>